<keyword evidence="2" id="KW-1185">Reference proteome</keyword>
<protein>
    <submittedName>
        <fullName evidence="1">Uncharacterized protein</fullName>
    </submittedName>
</protein>
<reference evidence="1 2" key="1">
    <citation type="journal article" date="2018" name="Biotechnol. Biofuels">
        <title>Integrative visual omics of the white-rot fungus Polyporus brumalis exposes the biotechnological potential of its oxidative enzymes for delignifying raw plant biomass.</title>
        <authorList>
            <person name="Miyauchi S."/>
            <person name="Rancon A."/>
            <person name="Drula E."/>
            <person name="Hage H."/>
            <person name="Chaduli D."/>
            <person name="Favel A."/>
            <person name="Grisel S."/>
            <person name="Henrissat B."/>
            <person name="Herpoel-Gimbert I."/>
            <person name="Ruiz-Duenas F.J."/>
            <person name="Chevret D."/>
            <person name="Hainaut M."/>
            <person name="Lin J."/>
            <person name="Wang M."/>
            <person name="Pangilinan J."/>
            <person name="Lipzen A."/>
            <person name="Lesage-Meessen L."/>
            <person name="Navarro D."/>
            <person name="Riley R."/>
            <person name="Grigoriev I.V."/>
            <person name="Zhou S."/>
            <person name="Raouche S."/>
            <person name="Rosso M.N."/>
        </authorList>
    </citation>
    <scope>NUCLEOTIDE SEQUENCE [LARGE SCALE GENOMIC DNA]</scope>
    <source>
        <strain evidence="1 2">BRFM 1820</strain>
    </source>
</reference>
<dbReference type="OrthoDB" id="3048541at2759"/>
<gene>
    <name evidence="1" type="ORF">OH76DRAFT_1320249</name>
</gene>
<evidence type="ECO:0000313" key="1">
    <source>
        <dbReference type="EMBL" id="RDX54397.1"/>
    </source>
</evidence>
<dbReference type="AlphaFoldDB" id="A0A371DPC5"/>
<feature type="non-terminal residue" evidence="1">
    <location>
        <position position="474"/>
    </location>
</feature>
<accession>A0A371DPC5</accession>
<name>A0A371DPC5_9APHY</name>
<organism evidence="1 2">
    <name type="scientific">Lentinus brumalis</name>
    <dbReference type="NCBI Taxonomy" id="2498619"/>
    <lineage>
        <taxon>Eukaryota</taxon>
        <taxon>Fungi</taxon>
        <taxon>Dikarya</taxon>
        <taxon>Basidiomycota</taxon>
        <taxon>Agaricomycotina</taxon>
        <taxon>Agaricomycetes</taxon>
        <taxon>Polyporales</taxon>
        <taxon>Polyporaceae</taxon>
        <taxon>Lentinus</taxon>
    </lineage>
</organism>
<feature type="non-terminal residue" evidence="1">
    <location>
        <position position="1"/>
    </location>
</feature>
<dbReference type="EMBL" id="KZ857385">
    <property type="protein sequence ID" value="RDX54397.1"/>
    <property type="molecule type" value="Genomic_DNA"/>
</dbReference>
<proteinExistence type="predicted"/>
<evidence type="ECO:0000313" key="2">
    <source>
        <dbReference type="Proteomes" id="UP000256964"/>
    </source>
</evidence>
<sequence length="474" mass="53124">ARKYNSITRRLTDHERFMDAMANSDFESVGRLVKVAIKNNKGVREIVRRLELAIAGKYHVRSYQEKHYEVQRLVLSLGGPRLAYTLSKALNLPSISTTRAHSHTPVILLSVGFPTVAEVSTNLILLHNAGAFTTGRGASVRRRGWAFEADEFALEERPRYEPTQNAIVGMAREDSDSCDLATVTLDTLHAAADALEEGSLTLAKEATVVAIAAYDKEHYVSFPVLISGMKKTENEFGQARWISAVIEAWTKSPCGEVMYRPLWTVASDGDATRRRTLHRLLMSQPLEQTNPSYPALSGLRGLNLRCDSGARTLTIDYKHKFKNFASLLRLSAGVLVLNHHIQHMHLRALLRDELGFDTPTLTRLFDNSDHQNVPNAVSLLMAVRRLADVPKLVENVEHHGVVLLGRFIGYLVEPFISPEMSLSEQLTSLSAANHFLYILFAQNRTSFCPGQWYYDVASLIKNIFFTVARHKVTE</sequence>
<dbReference type="Proteomes" id="UP000256964">
    <property type="component" value="Unassembled WGS sequence"/>
</dbReference>